<dbReference type="FunFam" id="2.60.40.10:FF:000348">
    <property type="entry name" value="Interleukin 20 receptor subunit alpha"/>
    <property type="match status" value="1"/>
</dbReference>
<dbReference type="InterPro" id="IPR036116">
    <property type="entry name" value="FN3_sf"/>
</dbReference>
<evidence type="ECO:0000256" key="13">
    <source>
        <dbReference type="ARBA" id="ARBA00023180"/>
    </source>
</evidence>
<organism evidence="20 21">
    <name type="scientific">Calidris pygmaea</name>
    <name type="common">Spoon-billed sandpiper</name>
    <dbReference type="NCBI Taxonomy" id="425635"/>
    <lineage>
        <taxon>Eukaryota</taxon>
        <taxon>Metazoa</taxon>
        <taxon>Chordata</taxon>
        <taxon>Craniata</taxon>
        <taxon>Vertebrata</taxon>
        <taxon>Euteleostomi</taxon>
        <taxon>Archelosauria</taxon>
        <taxon>Archosauria</taxon>
        <taxon>Dinosauria</taxon>
        <taxon>Saurischia</taxon>
        <taxon>Theropoda</taxon>
        <taxon>Coelurosauria</taxon>
        <taxon>Aves</taxon>
        <taxon>Neognathae</taxon>
        <taxon>Neoaves</taxon>
        <taxon>Charadriiformes</taxon>
        <taxon>Scolopacidae</taxon>
        <taxon>Calidris</taxon>
    </lineage>
</organism>
<accession>A0A8C3KR21</accession>
<dbReference type="Gene3D" id="2.60.40.10">
    <property type="entry name" value="Immunoglobulins"/>
    <property type="match status" value="2"/>
</dbReference>
<keyword evidence="13" id="KW-0325">Glycoprotein</keyword>
<evidence type="ECO:0000256" key="6">
    <source>
        <dbReference type="ARBA" id="ARBA00022729"/>
    </source>
</evidence>
<dbReference type="AlphaFoldDB" id="A0A8C3KR21"/>
<evidence type="ECO:0000256" key="7">
    <source>
        <dbReference type="ARBA" id="ARBA00022737"/>
    </source>
</evidence>
<dbReference type="Proteomes" id="UP000694419">
    <property type="component" value="Unplaced"/>
</dbReference>
<dbReference type="GO" id="GO:0004896">
    <property type="term" value="F:cytokine receptor activity"/>
    <property type="evidence" value="ECO:0007669"/>
    <property type="project" value="TreeGrafter"/>
</dbReference>
<dbReference type="InterPro" id="IPR003961">
    <property type="entry name" value="FN3_dom"/>
</dbReference>
<proteinExistence type="inferred from homology"/>
<keyword evidence="10 16" id="KW-0472">Membrane</keyword>
<evidence type="ECO:0000256" key="11">
    <source>
        <dbReference type="ARBA" id="ARBA00023157"/>
    </source>
</evidence>
<evidence type="ECO:0000256" key="15">
    <source>
        <dbReference type="ARBA" id="ARBA00071143"/>
    </source>
</evidence>
<dbReference type="InterPro" id="IPR013783">
    <property type="entry name" value="Ig-like_fold"/>
</dbReference>
<evidence type="ECO:0000256" key="3">
    <source>
        <dbReference type="ARBA" id="ARBA00022475"/>
    </source>
</evidence>
<keyword evidence="21" id="KW-1185">Reference proteome</keyword>
<evidence type="ECO:0000256" key="16">
    <source>
        <dbReference type="SAM" id="Phobius"/>
    </source>
</evidence>
<evidence type="ECO:0000256" key="2">
    <source>
        <dbReference type="ARBA" id="ARBA00005399"/>
    </source>
</evidence>
<keyword evidence="12" id="KW-0675">Receptor</keyword>
<comment type="similarity">
    <text evidence="2">Belongs to the type II cytokine receptor family.</text>
</comment>
<name>A0A8C3KR21_9CHAR</name>
<feature type="signal peptide" evidence="17">
    <location>
        <begin position="1"/>
        <end position="19"/>
    </location>
</feature>
<evidence type="ECO:0000256" key="17">
    <source>
        <dbReference type="SAM" id="SignalP"/>
    </source>
</evidence>
<comment type="subcellular location">
    <subcellularLocation>
        <location evidence="1">Cell membrane</location>
        <topology evidence="1">Single-pass type I membrane protein</topology>
    </subcellularLocation>
</comment>
<dbReference type="FunFam" id="2.60.40.10:FF:001465">
    <property type="entry name" value="Interleukin-22 receptor subunit alpha-1"/>
    <property type="match status" value="1"/>
</dbReference>
<evidence type="ECO:0000256" key="12">
    <source>
        <dbReference type="ARBA" id="ARBA00023170"/>
    </source>
</evidence>
<sequence>MKQFLIVLAAFSVVGIVTTERSSCLKRAVFSSTNFENILTWETEADIPPGTVFDVQYKQYGEKSWLNKPECQSITQPFCNLTRETENFTEHYYARVRATGQNYCSSDWVRSERFEPKQETVIGAPEVEYIPYARSVKFLIRPPYTPLRGEDGHQLTVEDISSKFGAVDYHLTIFNQRTQQKWRKNEHNKEFEVSDLDPDTEYNGTVYICLFQRSSKVQVFWVKTLADNTWLLYCLVALAFCAGLVFAAISYVIYKYIKQHSAQPMSLDFRGISSFQPLTLTVEHIIKPINFSKPSLLIPEVQLPQITQHLDRALEPPWSFPPPETAYQQQRDVPTFQLPAQHPCLPSPAPAGYAPQTAKQSVPKATPSKILPLTYGVCVEGTDYVDKKNSQPNEKLKEVSPDSSVGGKLITQMLDKSCSHWNYKEQRPNLALWNSSDKRETVLLPGSPGQTQQLLVRTDGIESKVHVSQLSLSLLEQEGCYRQQTAELPLLLSSVKVDTDYVPENESLSPLSATLLFSGGTSNSFPGENTERWMLPGSFSHSANKLQFPETHETETLAATKELSCTKLNNVVFQDTISDQGNGTALTMLFKDLDLQVLWDQD</sequence>
<keyword evidence="6 17" id="KW-0732">Signal</keyword>
<keyword evidence="11" id="KW-1015">Disulfide bond</keyword>
<evidence type="ECO:0000256" key="14">
    <source>
        <dbReference type="ARBA" id="ARBA00055421"/>
    </source>
</evidence>
<feature type="domain" description="Fibronectin type-III" evidence="18">
    <location>
        <begin position="16"/>
        <end position="106"/>
    </location>
</feature>
<feature type="chain" id="PRO_5034504995" description="Interleukin-22 receptor subunit alpha-1" evidence="17">
    <location>
        <begin position="20"/>
        <end position="602"/>
    </location>
</feature>
<keyword evidence="7" id="KW-0677">Repeat</keyword>
<evidence type="ECO:0000256" key="10">
    <source>
        <dbReference type="ARBA" id="ARBA00023136"/>
    </source>
</evidence>
<reference evidence="20" key="1">
    <citation type="submission" date="2025-08" db="UniProtKB">
        <authorList>
            <consortium name="Ensembl"/>
        </authorList>
    </citation>
    <scope>IDENTIFICATION</scope>
</reference>
<evidence type="ECO:0000256" key="5">
    <source>
        <dbReference type="ARBA" id="ARBA00022692"/>
    </source>
</evidence>
<keyword evidence="3" id="KW-1003">Cell membrane</keyword>
<dbReference type="InterPro" id="IPR050650">
    <property type="entry name" value="Type-II_Cytokine-TF_Rcpt"/>
</dbReference>
<evidence type="ECO:0000259" key="19">
    <source>
        <dbReference type="Pfam" id="PF09294"/>
    </source>
</evidence>
<protein>
    <recommendedName>
        <fullName evidence="15">Interleukin-22 receptor subunit alpha-1</fullName>
    </recommendedName>
</protein>
<keyword evidence="5 16" id="KW-0812">Transmembrane</keyword>
<feature type="domain" description="Interferon/interleukin receptor" evidence="19">
    <location>
        <begin position="120"/>
        <end position="208"/>
    </location>
</feature>
<keyword evidence="9 16" id="KW-1133">Transmembrane helix</keyword>
<dbReference type="PANTHER" id="PTHR20859:SF53">
    <property type="entry name" value="INTERLEUKIN-22 RECEPTOR SUBUNIT ALPHA-1"/>
    <property type="match status" value="1"/>
</dbReference>
<dbReference type="Pfam" id="PF01108">
    <property type="entry name" value="Tissue_fac"/>
    <property type="match status" value="1"/>
</dbReference>
<evidence type="ECO:0000259" key="18">
    <source>
        <dbReference type="Pfam" id="PF01108"/>
    </source>
</evidence>
<keyword evidence="8" id="KW-0832">Ubl conjugation</keyword>
<evidence type="ECO:0000256" key="8">
    <source>
        <dbReference type="ARBA" id="ARBA00022843"/>
    </source>
</evidence>
<dbReference type="SUPFAM" id="SSF49265">
    <property type="entry name" value="Fibronectin type III"/>
    <property type="match status" value="2"/>
</dbReference>
<reference evidence="20" key="2">
    <citation type="submission" date="2025-09" db="UniProtKB">
        <authorList>
            <consortium name="Ensembl"/>
        </authorList>
    </citation>
    <scope>IDENTIFICATION</scope>
</reference>
<evidence type="ECO:0000313" key="20">
    <source>
        <dbReference type="Ensembl" id="ENSCPGP00000025969.1"/>
    </source>
</evidence>
<evidence type="ECO:0000313" key="21">
    <source>
        <dbReference type="Proteomes" id="UP000694419"/>
    </source>
</evidence>
<dbReference type="Pfam" id="PF09294">
    <property type="entry name" value="Interfer-bind"/>
    <property type="match status" value="1"/>
</dbReference>
<dbReference type="Ensembl" id="ENSCPGT00000028386.1">
    <property type="protein sequence ID" value="ENSCPGP00000025969.1"/>
    <property type="gene ID" value="ENSCPGG00000017921.1"/>
</dbReference>
<feature type="transmembrane region" description="Helical" evidence="16">
    <location>
        <begin position="230"/>
        <end position="254"/>
    </location>
</feature>
<evidence type="ECO:0000256" key="1">
    <source>
        <dbReference type="ARBA" id="ARBA00004251"/>
    </source>
</evidence>
<evidence type="ECO:0000256" key="9">
    <source>
        <dbReference type="ARBA" id="ARBA00022989"/>
    </source>
</evidence>
<dbReference type="PANTHER" id="PTHR20859">
    <property type="entry name" value="INTERFERON/INTERLEUKIN RECEPTOR"/>
    <property type="match status" value="1"/>
</dbReference>
<dbReference type="InterPro" id="IPR015373">
    <property type="entry name" value="Interferon/interleukin_rcp_dom"/>
</dbReference>
<comment type="function">
    <text evidence="14">Component of the receptor for IL20, IL22 and IL24. Component of IL22 receptor formed by IL22RA1 and IL10RB enabling IL22 signaling via JAK/STAT pathways. IL22 also induces activation of MAPK1/MAPK3 and Akt kinases pathways. Component of one of the receptor for IL20 and IL24 formed by IL22RA1 and IL20RB also signaling through STATs activation. Mediates IL24 antiangiogenic activity as well as IL24 inhibitory effect on endothelial cell tube formation and differentiation.</text>
</comment>
<evidence type="ECO:0000256" key="4">
    <source>
        <dbReference type="ARBA" id="ARBA00022553"/>
    </source>
</evidence>
<dbReference type="GO" id="GO:0005886">
    <property type="term" value="C:plasma membrane"/>
    <property type="evidence" value="ECO:0007669"/>
    <property type="project" value="UniProtKB-SubCell"/>
</dbReference>
<keyword evidence="4" id="KW-0597">Phosphoprotein</keyword>